<evidence type="ECO:0000256" key="1">
    <source>
        <dbReference type="SAM" id="MobiDB-lite"/>
    </source>
</evidence>
<feature type="compositionally biased region" description="Basic residues" evidence="1">
    <location>
        <begin position="1"/>
        <end position="11"/>
    </location>
</feature>
<name>A0A075GEE0_9EURY</name>
<accession>A0A075GEE0</accession>
<proteinExistence type="predicted"/>
<feature type="region of interest" description="Disordered" evidence="1">
    <location>
        <begin position="1"/>
        <end position="22"/>
    </location>
</feature>
<reference evidence="2" key="1">
    <citation type="journal article" date="2014" name="Genome Biol. Evol.">
        <title>Pangenome evidence for extensive interdomain horizontal transfer affecting lineage core and shell genes in uncultured planktonic thaumarchaeota and euryarchaeota.</title>
        <authorList>
            <person name="Deschamps P."/>
            <person name="Zivanovic Y."/>
            <person name="Moreira D."/>
            <person name="Rodriguez-Valera F."/>
            <person name="Lopez-Garcia P."/>
        </authorList>
    </citation>
    <scope>NUCLEOTIDE SEQUENCE</scope>
</reference>
<evidence type="ECO:0000313" key="2">
    <source>
        <dbReference type="EMBL" id="AIF01610.1"/>
    </source>
</evidence>
<dbReference type="EMBL" id="KF900626">
    <property type="protein sequence ID" value="AIF01610.1"/>
    <property type="molecule type" value="Genomic_DNA"/>
</dbReference>
<dbReference type="AlphaFoldDB" id="A0A075GEE0"/>
<sequence>MGFKANARKRREVASAATGPQEKEAEEYVGEIKCDVAGCDNWADKRIGGRKLAFDRAAEVWGESGLSKDSKRVTVCKPCYRAWKKAKKDEPTEWT</sequence>
<organism evidence="2">
    <name type="scientific">uncultured marine group II/III euryarchaeote KM3_14_C03</name>
    <dbReference type="NCBI Taxonomy" id="1457887"/>
    <lineage>
        <taxon>Archaea</taxon>
        <taxon>Methanobacteriati</taxon>
        <taxon>Methanobacteriota</taxon>
        <taxon>environmental samples</taxon>
    </lineage>
</organism>
<protein>
    <submittedName>
        <fullName evidence="2">Uncharacterized protein</fullName>
    </submittedName>
</protein>